<organism evidence="9 10">
    <name type="scientific">Metarhizium album (strain ARSEF 1941)</name>
    <dbReference type="NCBI Taxonomy" id="1081103"/>
    <lineage>
        <taxon>Eukaryota</taxon>
        <taxon>Fungi</taxon>
        <taxon>Dikarya</taxon>
        <taxon>Ascomycota</taxon>
        <taxon>Pezizomycotina</taxon>
        <taxon>Sordariomycetes</taxon>
        <taxon>Hypocreomycetidae</taxon>
        <taxon>Hypocreales</taxon>
        <taxon>Clavicipitaceae</taxon>
        <taxon>Metarhizium</taxon>
    </lineage>
</organism>
<dbReference type="InterPro" id="IPR050131">
    <property type="entry name" value="Peptidase_S8_subtilisin-like"/>
</dbReference>
<reference evidence="9 10" key="1">
    <citation type="journal article" date="2014" name="Proc. Natl. Acad. Sci. U.S.A.">
        <title>Trajectory and genomic determinants of fungal-pathogen speciation and host adaptation.</title>
        <authorList>
            <person name="Hu X."/>
            <person name="Xiao G."/>
            <person name="Zheng P."/>
            <person name="Shang Y."/>
            <person name="Su Y."/>
            <person name="Zhang X."/>
            <person name="Liu X."/>
            <person name="Zhan S."/>
            <person name="St Leger R.J."/>
            <person name="Wang C."/>
        </authorList>
    </citation>
    <scope>NUCLEOTIDE SEQUENCE [LARGE SCALE GENOMIC DNA]</scope>
    <source>
        <strain evidence="9 10">ARSEF 1941</strain>
    </source>
</reference>
<dbReference type="EMBL" id="AZHE01000021">
    <property type="protein sequence ID" value="KHN95673.1"/>
    <property type="molecule type" value="Genomic_DNA"/>
</dbReference>
<dbReference type="Gene3D" id="3.40.50.200">
    <property type="entry name" value="Peptidase S8/S53 domain"/>
    <property type="match status" value="1"/>
</dbReference>
<evidence type="ECO:0000256" key="1">
    <source>
        <dbReference type="ARBA" id="ARBA00011073"/>
    </source>
</evidence>
<feature type="region of interest" description="Disordered" evidence="6">
    <location>
        <begin position="273"/>
        <end position="293"/>
    </location>
</feature>
<keyword evidence="10" id="KW-1185">Reference proteome</keyword>
<evidence type="ECO:0000259" key="8">
    <source>
        <dbReference type="Pfam" id="PF24476"/>
    </source>
</evidence>
<sequence length="645" mass="71941">MDSNRRRRPGDLDPNGPQSQLLKNLCETLAVPRHKQLHINCSPSTASYTHTDGTTIPSKPTITLGDLLERRPSLIQEHKSPTLSKTILHGLSFILSKSLLALVGSGWPPYPWSIDSIFFMHDREKKKADIYNPYIEAFLDLPSSGNATDNEDYYTDALSFGSILAQIELGHNITMTAEDKQDVYPPIYTALTRVFNAYMADLVDPQVREVIAACLDFKNKVLAMKRRPSVDNSRPRAALIRYIVQPLERRLCKTDPKLYDSIINGRIESIHVEFPHPGNGNRTPSGPSAQRRASTSRQFGAIDLCDVSIDCKSETRWRAEKFFDLYEKFRKLRFPEEVKLKLAESRIKIAILDTGINLDGSGLQLRRDDIIEDRKRANTGADGDPIKATRSFVGPQDDVNDCCGHGTHIADILLRLAPEVDLYIAKICNGMAVHAVDHIAEAIDWAVTEGCDIINMSFSIDPELVPKASHNKVEEAIDRADGKGKILFAAASNCGGNGKRPYPASNQKVICVHATDGLGNDAGINPPKEGVPDYFSTLGVGIKFLWDEQYVFKSGTSFATAVAAAIAANTLEFAKYWRKAADKPRPALDRLRDGRAMRKVFFELLSRNVQHHQYIAPWIFWELHKPSNPGFADDLADKLGREHQI</sequence>
<name>A0A0B2WNU9_METAS</name>
<evidence type="ECO:0000313" key="10">
    <source>
        <dbReference type="Proteomes" id="UP000030816"/>
    </source>
</evidence>
<feature type="compositionally biased region" description="Polar residues" evidence="6">
    <location>
        <begin position="280"/>
        <end position="293"/>
    </location>
</feature>
<dbReference type="PROSITE" id="PS00136">
    <property type="entry name" value="SUBTILASE_ASP"/>
    <property type="match status" value="1"/>
</dbReference>
<protein>
    <submittedName>
        <fullName evidence="9">Peptidase S8/S53, subtilisin/kexin/sedolisin</fullName>
    </submittedName>
</protein>
<evidence type="ECO:0000313" key="9">
    <source>
        <dbReference type="EMBL" id="KHN95673.1"/>
    </source>
</evidence>
<dbReference type="InterPro" id="IPR015500">
    <property type="entry name" value="Peptidase_S8_subtilisin-rel"/>
</dbReference>
<dbReference type="Pfam" id="PF00082">
    <property type="entry name" value="Peptidase_S8"/>
    <property type="match status" value="1"/>
</dbReference>
<evidence type="ECO:0000256" key="5">
    <source>
        <dbReference type="PROSITE-ProRule" id="PRU01240"/>
    </source>
</evidence>
<dbReference type="GO" id="GO:0006508">
    <property type="term" value="P:proteolysis"/>
    <property type="evidence" value="ECO:0007669"/>
    <property type="project" value="UniProtKB-KW"/>
</dbReference>
<dbReference type="GO" id="GO:0004252">
    <property type="term" value="F:serine-type endopeptidase activity"/>
    <property type="evidence" value="ECO:0007669"/>
    <property type="project" value="InterPro"/>
</dbReference>
<dbReference type="PRINTS" id="PR00723">
    <property type="entry name" value="SUBTILISIN"/>
</dbReference>
<dbReference type="InterPro" id="IPR036852">
    <property type="entry name" value="Peptidase_S8/S53_dom_sf"/>
</dbReference>
<dbReference type="RefSeq" id="XP_040676739.1">
    <property type="nucleotide sequence ID" value="XM_040825312.1"/>
</dbReference>
<gene>
    <name evidence="9" type="ORF">MAM_06514</name>
</gene>
<evidence type="ECO:0000256" key="2">
    <source>
        <dbReference type="ARBA" id="ARBA00022670"/>
    </source>
</evidence>
<evidence type="ECO:0000259" key="7">
    <source>
        <dbReference type="Pfam" id="PF00082"/>
    </source>
</evidence>
<keyword evidence="3" id="KW-0378">Hydrolase</keyword>
<comment type="caution">
    <text evidence="5">Lacks conserved residue(s) required for the propagation of feature annotation.</text>
</comment>
<keyword evidence="2" id="KW-0645">Protease</keyword>
<dbReference type="STRING" id="1081103.A0A0B2WNU9"/>
<dbReference type="GeneID" id="63740969"/>
<dbReference type="PANTHER" id="PTHR43806:SF11">
    <property type="entry name" value="CEREVISIN-RELATED"/>
    <property type="match status" value="1"/>
</dbReference>
<feature type="domain" description="DUF7580" evidence="8">
    <location>
        <begin position="19"/>
        <end position="251"/>
    </location>
</feature>
<proteinExistence type="inferred from homology"/>
<evidence type="ECO:0000256" key="4">
    <source>
        <dbReference type="ARBA" id="ARBA00022825"/>
    </source>
</evidence>
<evidence type="ECO:0000256" key="6">
    <source>
        <dbReference type="SAM" id="MobiDB-lite"/>
    </source>
</evidence>
<dbReference type="Pfam" id="PF24476">
    <property type="entry name" value="DUF7580"/>
    <property type="match status" value="1"/>
</dbReference>
<accession>A0A0B2WNU9</accession>
<dbReference type="PANTHER" id="PTHR43806">
    <property type="entry name" value="PEPTIDASE S8"/>
    <property type="match status" value="1"/>
</dbReference>
<evidence type="ECO:0000256" key="3">
    <source>
        <dbReference type="ARBA" id="ARBA00022801"/>
    </source>
</evidence>
<dbReference type="SUPFAM" id="SSF52743">
    <property type="entry name" value="Subtilisin-like"/>
    <property type="match status" value="1"/>
</dbReference>
<dbReference type="Proteomes" id="UP000030816">
    <property type="component" value="Unassembled WGS sequence"/>
</dbReference>
<dbReference type="CDD" id="cd00306">
    <property type="entry name" value="Peptidases_S8_S53"/>
    <property type="match status" value="1"/>
</dbReference>
<dbReference type="PROSITE" id="PS51892">
    <property type="entry name" value="SUBTILASE"/>
    <property type="match status" value="1"/>
</dbReference>
<dbReference type="OrthoDB" id="4961609at2759"/>
<keyword evidence="4" id="KW-0720">Serine protease</keyword>
<dbReference type="AlphaFoldDB" id="A0A0B2WNU9"/>
<dbReference type="InterPro" id="IPR056002">
    <property type="entry name" value="DUF7580"/>
</dbReference>
<feature type="domain" description="Peptidase S8/S53" evidence="7">
    <location>
        <begin position="346"/>
        <end position="578"/>
    </location>
</feature>
<dbReference type="HOGENOM" id="CLU_016268_0_0_1"/>
<comment type="caution">
    <text evidence="9">The sequence shown here is derived from an EMBL/GenBank/DDBJ whole genome shotgun (WGS) entry which is preliminary data.</text>
</comment>
<dbReference type="InterPro" id="IPR000209">
    <property type="entry name" value="Peptidase_S8/S53_dom"/>
</dbReference>
<comment type="similarity">
    <text evidence="1 5">Belongs to the peptidase S8 family.</text>
</comment>
<dbReference type="InterPro" id="IPR023827">
    <property type="entry name" value="Peptidase_S8_Asp-AS"/>
</dbReference>